<dbReference type="Proteomes" id="UP000051445">
    <property type="component" value="Unassembled WGS sequence"/>
</dbReference>
<keyword evidence="1" id="KW-0645">Protease</keyword>
<organism evidence="6 7">
    <name type="scientific">Limosilactobacillus frumenti DSM 13145</name>
    <dbReference type="NCBI Taxonomy" id="1423746"/>
    <lineage>
        <taxon>Bacteria</taxon>
        <taxon>Bacillati</taxon>
        <taxon>Bacillota</taxon>
        <taxon>Bacilli</taxon>
        <taxon>Lactobacillales</taxon>
        <taxon>Lactobacillaceae</taxon>
        <taxon>Limosilactobacillus</taxon>
    </lineage>
</organism>
<evidence type="ECO:0000259" key="5">
    <source>
        <dbReference type="Pfam" id="PF00413"/>
    </source>
</evidence>
<keyword evidence="4" id="KW-0862">Zinc</keyword>
<keyword evidence="2" id="KW-0479">Metal-binding</keyword>
<dbReference type="GO" id="GO:0008270">
    <property type="term" value="F:zinc ion binding"/>
    <property type="evidence" value="ECO:0007669"/>
    <property type="project" value="InterPro"/>
</dbReference>
<dbReference type="PATRIC" id="fig|1423746.3.peg.875"/>
<dbReference type="GO" id="GO:0004222">
    <property type="term" value="F:metalloendopeptidase activity"/>
    <property type="evidence" value="ECO:0007669"/>
    <property type="project" value="InterPro"/>
</dbReference>
<dbReference type="EMBL" id="AZER01000016">
    <property type="protein sequence ID" value="KRL27115.1"/>
    <property type="molecule type" value="Genomic_DNA"/>
</dbReference>
<dbReference type="Pfam" id="PF00413">
    <property type="entry name" value="Peptidase_M10"/>
    <property type="match status" value="1"/>
</dbReference>
<dbReference type="InterPro" id="IPR024079">
    <property type="entry name" value="MetalloPept_cat_dom_sf"/>
</dbReference>
<keyword evidence="7" id="KW-1185">Reference proteome</keyword>
<evidence type="ECO:0000256" key="2">
    <source>
        <dbReference type="ARBA" id="ARBA00022723"/>
    </source>
</evidence>
<dbReference type="AlphaFoldDB" id="A0A0R1PEG2"/>
<evidence type="ECO:0000256" key="4">
    <source>
        <dbReference type="ARBA" id="ARBA00022833"/>
    </source>
</evidence>
<protein>
    <submittedName>
        <fullName evidence="6">Peptidase M10A and M12B matrixin and adamalysin</fullName>
    </submittedName>
</protein>
<accession>A0A0R1PEG2</accession>
<sequence length="142" mass="15937">MDTDNPKIKKAFRTAVKAWNKPQIVKLIWTDHRSNANVIVNSGDLSSSASQPNVGYVTSQLGSTQTSYNPDYHTMIKATSTLDANQLAYVNDQFRAHVAEHELGHALGLAHAPEYEHSVMVPRNIRTGITKQDIKTLRMMYR</sequence>
<dbReference type="GO" id="GO:0006508">
    <property type="term" value="P:proteolysis"/>
    <property type="evidence" value="ECO:0007669"/>
    <property type="project" value="UniProtKB-KW"/>
</dbReference>
<evidence type="ECO:0000256" key="1">
    <source>
        <dbReference type="ARBA" id="ARBA00022670"/>
    </source>
</evidence>
<comment type="caution">
    <text evidence="6">The sequence shown here is derived from an EMBL/GenBank/DDBJ whole genome shotgun (WGS) entry which is preliminary data.</text>
</comment>
<dbReference type="STRING" id="1423746.FD27_GL000865"/>
<dbReference type="Gene3D" id="3.40.390.10">
    <property type="entry name" value="Collagenase (Catalytic Domain)"/>
    <property type="match status" value="1"/>
</dbReference>
<dbReference type="SUPFAM" id="SSF55486">
    <property type="entry name" value="Metalloproteases ('zincins'), catalytic domain"/>
    <property type="match status" value="1"/>
</dbReference>
<dbReference type="CDD" id="cd04268">
    <property type="entry name" value="ZnMc_MMP_like"/>
    <property type="match status" value="1"/>
</dbReference>
<evidence type="ECO:0000256" key="3">
    <source>
        <dbReference type="ARBA" id="ARBA00022801"/>
    </source>
</evidence>
<dbReference type="OrthoDB" id="2148705at2"/>
<proteinExistence type="predicted"/>
<dbReference type="GO" id="GO:0031012">
    <property type="term" value="C:extracellular matrix"/>
    <property type="evidence" value="ECO:0007669"/>
    <property type="project" value="InterPro"/>
</dbReference>
<feature type="domain" description="Peptidase M10 metallopeptidase" evidence="5">
    <location>
        <begin position="5"/>
        <end position="141"/>
    </location>
</feature>
<keyword evidence="3" id="KW-0378">Hydrolase</keyword>
<evidence type="ECO:0000313" key="7">
    <source>
        <dbReference type="Proteomes" id="UP000051445"/>
    </source>
</evidence>
<name>A0A0R1PEG2_9LACO</name>
<reference evidence="6 7" key="1">
    <citation type="journal article" date="2015" name="Genome Announc.">
        <title>Expanding the biotechnology potential of lactobacilli through comparative genomics of 213 strains and associated genera.</title>
        <authorList>
            <person name="Sun Z."/>
            <person name="Harris H.M."/>
            <person name="McCann A."/>
            <person name="Guo C."/>
            <person name="Argimon S."/>
            <person name="Zhang W."/>
            <person name="Yang X."/>
            <person name="Jeffery I.B."/>
            <person name="Cooney J.C."/>
            <person name="Kagawa T.F."/>
            <person name="Liu W."/>
            <person name="Song Y."/>
            <person name="Salvetti E."/>
            <person name="Wrobel A."/>
            <person name="Rasinkangas P."/>
            <person name="Parkhill J."/>
            <person name="Rea M.C."/>
            <person name="O'Sullivan O."/>
            <person name="Ritari J."/>
            <person name="Douillard F.P."/>
            <person name="Paul Ross R."/>
            <person name="Yang R."/>
            <person name="Briner A.E."/>
            <person name="Felis G.E."/>
            <person name="de Vos W.M."/>
            <person name="Barrangou R."/>
            <person name="Klaenhammer T.R."/>
            <person name="Caufield P.W."/>
            <person name="Cui Y."/>
            <person name="Zhang H."/>
            <person name="O'Toole P.W."/>
        </authorList>
    </citation>
    <scope>NUCLEOTIDE SEQUENCE [LARGE SCALE GENOMIC DNA]</scope>
    <source>
        <strain evidence="6 7">DSM 13145</strain>
    </source>
</reference>
<dbReference type="InterPro" id="IPR001818">
    <property type="entry name" value="Pept_M10_metallopeptidase"/>
</dbReference>
<gene>
    <name evidence="6" type="ORF">FD27_GL000865</name>
</gene>
<evidence type="ECO:0000313" key="6">
    <source>
        <dbReference type="EMBL" id="KRL27115.1"/>
    </source>
</evidence>